<dbReference type="Gene3D" id="2.60.120.200">
    <property type="match status" value="1"/>
</dbReference>
<feature type="region of interest" description="Disordered" evidence="1">
    <location>
        <begin position="328"/>
        <end position="356"/>
    </location>
</feature>
<dbReference type="Pfam" id="PF26113">
    <property type="entry name" value="GH16_XgeA"/>
    <property type="match status" value="1"/>
</dbReference>
<dbReference type="AlphaFoldDB" id="A0A5C3LJ87"/>
<dbReference type="Proteomes" id="UP000308652">
    <property type="component" value="Unassembled WGS sequence"/>
</dbReference>
<dbReference type="OrthoDB" id="192832at2759"/>
<keyword evidence="2" id="KW-0732">Signal</keyword>
<dbReference type="PROSITE" id="PS51762">
    <property type="entry name" value="GH16_2"/>
    <property type="match status" value="1"/>
</dbReference>
<dbReference type="STRING" id="68775.A0A5C3LJ87"/>
<proteinExistence type="predicted"/>
<dbReference type="GO" id="GO:0030246">
    <property type="term" value="F:carbohydrate binding"/>
    <property type="evidence" value="ECO:0007669"/>
    <property type="project" value="UniProtKB-KW"/>
</dbReference>
<feature type="domain" description="GH16" evidence="3">
    <location>
        <begin position="17"/>
        <end position="306"/>
    </location>
</feature>
<dbReference type="GO" id="GO:0004553">
    <property type="term" value="F:hydrolase activity, hydrolyzing O-glycosyl compounds"/>
    <property type="evidence" value="ECO:0007669"/>
    <property type="project" value="InterPro"/>
</dbReference>
<dbReference type="EMBL" id="ML213653">
    <property type="protein sequence ID" value="TFK33199.1"/>
    <property type="molecule type" value="Genomic_DNA"/>
</dbReference>
<dbReference type="InterPro" id="IPR000757">
    <property type="entry name" value="Beta-glucanase-like"/>
</dbReference>
<dbReference type="PANTHER" id="PTHR10963">
    <property type="entry name" value="GLYCOSYL HYDROLASE-RELATED"/>
    <property type="match status" value="1"/>
</dbReference>
<feature type="signal peptide" evidence="2">
    <location>
        <begin position="1"/>
        <end position="21"/>
    </location>
</feature>
<keyword evidence="4" id="KW-0430">Lectin</keyword>
<evidence type="ECO:0000259" key="3">
    <source>
        <dbReference type="PROSITE" id="PS51762"/>
    </source>
</evidence>
<evidence type="ECO:0000256" key="2">
    <source>
        <dbReference type="SAM" id="SignalP"/>
    </source>
</evidence>
<evidence type="ECO:0000313" key="5">
    <source>
        <dbReference type="Proteomes" id="UP000308652"/>
    </source>
</evidence>
<organism evidence="4 5">
    <name type="scientific">Crucibulum laeve</name>
    <dbReference type="NCBI Taxonomy" id="68775"/>
    <lineage>
        <taxon>Eukaryota</taxon>
        <taxon>Fungi</taxon>
        <taxon>Dikarya</taxon>
        <taxon>Basidiomycota</taxon>
        <taxon>Agaricomycotina</taxon>
        <taxon>Agaricomycetes</taxon>
        <taxon>Agaricomycetidae</taxon>
        <taxon>Agaricales</taxon>
        <taxon>Agaricineae</taxon>
        <taxon>Nidulariaceae</taxon>
        <taxon>Crucibulum</taxon>
    </lineage>
</organism>
<reference evidence="4 5" key="1">
    <citation type="journal article" date="2019" name="Nat. Ecol. Evol.">
        <title>Megaphylogeny resolves global patterns of mushroom evolution.</title>
        <authorList>
            <person name="Varga T."/>
            <person name="Krizsan K."/>
            <person name="Foldi C."/>
            <person name="Dima B."/>
            <person name="Sanchez-Garcia M."/>
            <person name="Sanchez-Ramirez S."/>
            <person name="Szollosi G.J."/>
            <person name="Szarkandi J.G."/>
            <person name="Papp V."/>
            <person name="Albert L."/>
            <person name="Andreopoulos W."/>
            <person name="Angelini C."/>
            <person name="Antonin V."/>
            <person name="Barry K.W."/>
            <person name="Bougher N.L."/>
            <person name="Buchanan P."/>
            <person name="Buyck B."/>
            <person name="Bense V."/>
            <person name="Catcheside P."/>
            <person name="Chovatia M."/>
            <person name="Cooper J."/>
            <person name="Damon W."/>
            <person name="Desjardin D."/>
            <person name="Finy P."/>
            <person name="Geml J."/>
            <person name="Haridas S."/>
            <person name="Hughes K."/>
            <person name="Justo A."/>
            <person name="Karasinski D."/>
            <person name="Kautmanova I."/>
            <person name="Kiss B."/>
            <person name="Kocsube S."/>
            <person name="Kotiranta H."/>
            <person name="LaButti K.M."/>
            <person name="Lechner B.E."/>
            <person name="Liimatainen K."/>
            <person name="Lipzen A."/>
            <person name="Lukacs Z."/>
            <person name="Mihaltcheva S."/>
            <person name="Morgado L.N."/>
            <person name="Niskanen T."/>
            <person name="Noordeloos M.E."/>
            <person name="Ohm R.A."/>
            <person name="Ortiz-Santana B."/>
            <person name="Ovrebo C."/>
            <person name="Racz N."/>
            <person name="Riley R."/>
            <person name="Savchenko A."/>
            <person name="Shiryaev A."/>
            <person name="Soop K."/>
            <person name="Spirin V."/>
            <person name="Szebenyi C."/>
            <person name="Tomsovsky M."/>
            <person name="Tulloss R.E."/>
            <person name="Uehling J."/>
            <person name="Grigoriev I.V."/>
            <person name="Vagvolgyi C."/>
            <person name="Papp T."/>
            <person name="Martin F.M."/>
            <person name="Miettinen O."/>
            <person name="Hibbett D.S."/>
            <person name="Nagy L.G."/>
        </authorList>
    </citation>
    <scope>NUCLEOTIDE SEQUENCE [LARGE SCALE GENOMIC DNA]</scope>
    <source>
        <strain evidence="4 5">CBS 166.37</strain>
    </source>
</reference>
<evidence type="ECO:0000313" key="4">
    <source>
        <dbReference type="EMBL" id="TFK33199.1"/>
    </source>
</evidence>
<dbReference type="InterPro" id="IPR050546">
    <property type="entry name" value="Glycosyl_Hydrlase_16"/>
</dbReference>
<dbReference type="SUPFAM" id="SSF49899">
    <property type="entry name" value="Concanavalin A-like lectins/glucanases"/>
    <property type="match status" value="1"/>
</dbReference>
<keyword evidence="5" id="KW-1185">Reference proteome</keyword>
<feature type="chain" id="PRO_5022668988" evidence="2">
    <location>
        <begin position="22"/>
        <end position="385"/>
    </location>
</feature>
<evidence type="ECO:0000256" key="1">
    <source>
        <dbReference type="SAM" id="MobiDB-lite"/>
    </source>
</evidence>
<dbReference type="InterPro" id="IPR013320">
    <property type="entry name" value="ConA-like_dom_sf"/>
</dbReference>
<gene>
    <name evidence="4" type="ORF">BDQ12DRAFT_691526</name>
</gene>
<name>A0A5C3LJ87_9AGAR</name>
<sequence>MKSLLTSLFCLLCVSVCRVSAIYVPVREYAGTSFFDKWDFYGFYDNTTWGNVTYQDRANATSKRLTYINGAGNAIIKVDNTTNVAPATLIYRDSIRLTSQDTYGVGSLIIIDALHIPYGCSVWPSFWTLGVGKEWPLVGEIDIIEGINLKANNQVALHSTPGCFQAQGVIQSGQTIEGNCSTDAGCIVGETKPNSLGAGFAQAGGGVYAVQMDVAGVFIWFFSRPDIPDDIKNANPSSSVDTSKWGTSSAAYPATGCNITQFFGPQQLILVTTLCGGWAGEPGIYAQTCPGNCVADNIIGPGSPKYDNAFWEIRYIRTYLADGLQAPPAASTTIPPSSTMQGSGSSSPDTSSTGNVRPSSWAVLRSVPCSEFLMIVVGVGALMLL</sequence>
<dbReference type="GO" id="GO:0009251">
    <property type="term" value="P:glucan catabolic process"/>
    <property type="evidence" value="ECO:0007669"/>
    <property type="project" value="TreeGrafter"/>
</dbReference>
<accession>A0A5C3LJ87</accession>
<dbReference type="PANTHER" id="PTHR10963:SF24">
    <property type="entry name" value="GLYCOSIDASE C21B10.07-RELATED"/>
    <property type="match status" value="1"/>
</dbReference>
<feature type="compositionally biased region" description="Low complexity" evidence="1">
    <location>
        <begin position="328"/>
        <end position="354"/>
    </location>
</feature>
<protein>
    <submittedName>
        <fullName evidence="4">Concanavalin A-like lectin/glucanase domain-containing protein</fullName>
    </submittedName>
</protein>